<sequence length="418" mass="47236">MIEAQLLSKVIDENKFYELARYNIGAADFPTYAPVYEFIEGYVQESRGDVPDYRTVAAKFPDFDYMPEVTDGFRYLASRAKDATAKRKAFELLQHEAPKKFKELGGAKFSAWLFEQTERIKRQAELQTDLGVNYATNGEQRKEWYRDSKEKRSFSYIPAPYASLTKALGGGFERGDGTLLMAYTNRGKSWIATDIGRTAWRAGFGVLHYSPELSQRQQSFRIDTIDGQFNNVNLRRGQLENEEDYFSYLDDFTPDKGHAPYIVKTMEDLPNGLSLDVIEADLQMFEGIAMVIIDGFNLMDHGRGGRDAMTQTSRKMRQLWGRHMVAGIVVHQTPTAAERDKGANDDGERLVSPPKLTDYSETVAVIQDNANVLTFDQAQGIGRISIEKAREPSVGQVIELVCNFNLGVIQEPDVTSNF</sequence>
<evidence type="ECO:0000313" key="2">
    <source>
        <dbReference type="Proteomes" id="UP000074866"/>
    </source>
</evidence>
<proteinExistence type="predicted"/>
<reference evidence="1 2" key="1">
    <citation type="journal article" date="2016" name="Front. Microbiol.">
        <title>Genomic Resource of Rice Seed Associated Bacteria.</title>
        <authorList>
            <person name="Midha S."/>
            <person name="Bansal K."/>
            <person name="Sharma S."/>
            <person name="Kumar N."/>
            <person name="Patil P.P."/>
            <person name="Chaudhry V."/>
            <person name="Patil P.B."/>
        </authorList>
    </citation>
    <scope>NUCLEOTIDE SEQUENCE [LARGE SCALE GENOMIC DNA]</scope>
    <source>
        <strain evidence="1 2">NS115</strain>
    </source>
</reference>
<accession>A0ACC4ZZQ4</accession>
<keyword evidence="1" id="KW-0547">Nucleotide-binding</keyword>
<keyword evidence="1" id="KW-0347">Helicase</keyword>
<dbReference type="EMBL" id="LDRX01000015">
    <property type="protein sequence ID" value="KTS84427.1"/>
    <property type="molecule type" value="Genomic_DNA"/>
</dbReference>
<comment type="caution">
    <text evidence="1">The sequence shown here is derived from an EMBL/GenBank/DDBJ whole genome shotgun (WGS) entry which is preliminary data.</text>
</comment>
<organism evidence="1 2">
    <name type="scientific">Paenibacillus jamilae</name>
    <dbReference type="NCBI Taxonomy" id="114136"/>
    <lineage>
        <taxon>Bacteria</taxon>
        <taxon>Bacillati</taxon>
        <taxon>Bacillota</taxon>
        <taxon>Bacilli</taxon>
        <taxon>Bacillales</taxon>
        <taxon>Paenibacillaceae</taxon>
        <taxon>Paenibacillus</taxon>
    </lineage>
</organism>
<keyword evidence="1" id="KW-0067">ATP-binding</keyword>
<keyword evidence="2" id="KW-1185">Reference proteome</keyword>
<gene>
    <name evidence="1" type="ORF">NS115_03585</name>
</gene>
<protein>
    <submittedName>
        <fullName evidence="1">DNA helicase</fullName>
    </submittedName>
</protein>
<dbReference type="Proteomes" id="UP000074866">
    <property type="component" value="Unassembled WGS sequence"/>
</dbReference>
<evidence type="ECO:0000313" key="1">
    <source>
        <dbReference type="EMBL" id="KTS84427.1"/>
    </source>
</evidence>
<keyword evidence="1" id="KW-0378">Hydrolase</keyword>
<name>A0ACC4ZZQ4_9BACL</name>